<reference evidence="9 10" key="1">
    <citation type="submission" date="2018-11" db="EMBL/GenBank/DDBJ databases">
        <title>Neisseria weixii sp. nov. isolated from the rectal contents of plateau pika (Ochotona cruzoniae).</title>
        <authorList>
            <person name="Zhang G."/>
        </authorList>
    </citation>
    <scope>NUCLEOTIDE SEQUENCE [LARGE SCALE GENOMIC DNA]</scope>
    <source>
        <strain evidence="9 10">10009</strain>
    </source>
</reference>
<dbReference type="OrthoDB" id="9766860at2"/>
<feature type="compositionally biased region" description="Low complexity" evidence="7">
    <location>
        <begin position="147"/>
        <end position="157"/>
    </location>
</feature>
<dbReference type="Proteomes" id="UP000272412">
    <property type="component" value="Unassembled WGS sequence"/>
</dbReference>
<proteinExistence type="inferred from homology"/>
<evidence type="ECO:0000256" key="4">
    <source>
        <dbReference type="ARBA" id="ARBA00022692"/>
    </source>
</evidence>
<evidence type="ECO:0000256" key="1">
    <source>
        <dbReference type="ARBA" id="ARBA00004162"/>
    </source>
</evidence>
<keyword evidence="5 8" id="KW-1133">Transmembrane helix</keyword>
<feature type="compositionally biased region" description="Polar residues" evidence="7">
    <location>
        <begin position="168"/>
        <end position="182"/>
    </location>
</feature>
<dbReference type="Pfam" id="PF03743">
    <property type="entry name" value="TrbI"/>
    <property type="match status" value="1"/>
</dbReference>
<evidence type="ECO:0000313" key="10">
    <source>
        <dbReference type="Proteomes" id="UP000272412"/>
    </source>
</evidence>
<feature type="compositionally biased region" description="Low complexity" evidence="7">
    <location>
        <begin position="101"/>
        <end position="130"/>
    </location>
</feature>
<dbReference type="InterPro" id="IPR047695">
    <property type="entry name" value="T4SS_VirB10/PtlG"/>
</dbReference>
<feature type="transmembrane region" description="Helical" evidence="8">
    <location>
        <begin position="36"/>
        <end position="56"/>
    </location>
</feature>
<dbReference type="InterPro" id="IPR005498">
    <property type="entry name" value="T4SS_VirB10/TraB/TrbI"/>
</dbReference>
<protein>
    <submittedName>
        <fullName evidence="9">TrbI/VirB10 family protein</fullName>
    </submittedName>
</protein>
<evidence type="ECO:0000313" key="9">
    <source>
        <dbReference type="EMBL" id="RPD90216.1"/>
    </source>
</evidence>
<dbReference type="NCBIfam" id="NF038091">
    <property type="entry name" value="T4SS_VirB10"/>
    <property type="match status" value="1"/>
</dbReference>
<evidence type="ECO:0000256" key="7">
    <source>
        <dbReference type="SAM" id="MobiDB-lite"/>
    </source>
</evidence>
<keyword evidence="4 8" id="KW-0812">Transmembrane</keyword>
<evidence type="ECO:0000256" key="6">
    <source>
        <dbReference type="ARBA" id="ARBA00023136"/>
    </source>
</evidence>
<name>A0A3N4N9L1_9NEIS</name>
<evidence type="ECO:0000256" key="3">
    <source>
        <dbReference type="ARBA" id="ARBA00022475"/>
    </source>
</evidence>
<comment type="subcellular location">
    <subcellularLocation>
        <location evidence="1">Cell membrane</location>
        <topology evidence="1">Single-pass membrane protein</topology>
    </subcellularLocation>
</comment>
<dbReference type="CDD" id="cd16429">
    <property type="entry name" value="VirB10"/>
    <property type="match status" value="1"/>
</dbReference>
<dbReference type="GO" id="GO:0005886">
    <property type="term" value="C:plasma membrane"/>
    <property type="evidence" value="ECO:0007669"/>
    <property type="project" value="UniProtKB-SubCell"/>
</dbReference>
<accession>A0A3N4N9L1</accession>
<keyword evidence="3" id="KW-1003">Cell membrane</keyword>
<dbReference type="EMBL" id="RPFL01000004">
    <property type="protein sequence ID" value="RPD90216.1"/>
    <property type="molecule type" value="Genomic_DNA"/>
</dbReference>
<comment type="similarity">
    <text evidence="2">Belongs to the TrbI/VirB10 family.</text>
</comment>
<feature type="region of interest" description="Disordered" evidence="7">
    <location>
        <begin position="91"/>
        <end position="187"/>
    </location>
</feature>
<dbReference type="Gene3D" id="2.40.128.260">
    <property type="entry name" value="Type IV secretion system, VirB10/TraB/TrbI"/>
    <property type="match status" value="2"/>
</dbReference>
<dbReference type="AlphaFoldDB" id="A0A3N4N9L1"/>
<comment type="caution">
    <text evidence="9">The sequence shown here is derived from an EMBL/GenBank/DDBJ whole genome shotgun (WGS) entry which is preliminary data.</text>
</comment>
<dbReference type="InterPro" id="IPR042217">
    <property type="entry name" value="T4SS_VirB10/TrbI"/>
</dbReference>
<evidence type="ECO:0000256" key="5">
    <source>
        <dbReference type="ARBA" id="ARBA00022989"/>
    </source>
</evidence>
<sequence length="395" mass="41738">MDNEPRSLKERIGDKTVERGIPTELNVKKKRTMATVGFFLAAMVVTAVAVGGILSFTGGEDEAAVQAEENSISGQTGRKDLEAEKQDLLETVDNRPASDTVAPEPQEPQPASEAVAPAEPVEPVAASGPAPDERFDSSLTPVGLNGGSPMSLSGSSGENRPEGGSGSIGSTDETAGTYSGNPLTAKLRPGVYRATQAEERGDPTYLMSRGTGISCVTTTKIVTTHPGLVRCQVTKDVYSADGSTLLVERGSTVIGEQTSALTQGQARVFALWNTLETPEGIRVALDSPGGDPLGASGHPAKVKYHFWQRIGGAVMISMIQDVVDGANNRRSNKETEVSFETTTESAQDIATEILKNSINIPPTGYVNQGTEIMIFVARDVDFSGVYENVTVSNRY</sequence>
<keyword evidence="10" id="KW-1185">Reference proteome</keyword>
<gene>
    <name evidence="9" type="ORF">EGK74_02520</name>
</gene>
<evidence type="ECO:0000256" key="8">
    <source>
        <dbReference type="SAM" id="Phobius"/>
    </source>
</evidence>
<keyword evidence="6 8" id="KW-0472">Membrane</keyword>
<evidence type="ECO:0000256" key="2">
    <source>
        <dbReference type="ARBA" id="ARBA00010265"/>
    </source>
</evidence>
<organism evidence="9 10">
    <name type="scientific">Neisseria weixii</name>
    <dbReference type="NCBI Taxonomy" id="1853276"/>
    <lineage>
        <taxon>Bacteria</taxon>
        <taxon>Pseudomonadati</taxon>
        <taxon>Pseudomonadota</taxon>
        <taxon>Betaproteobacteria</taxon>
        <taxon>Neisseriales</taxon>
        <taxon>Neisseriaceae</taxon>
        <taxon>Neisseria</taxon>
    </lineage>
</organism>